<dbReference type="GO" id="GO:0034464">
    <property type="term" value="C:BBSome"/>
    <property type="evidence" value="ECO:0007669"/>
    <property type="project" value="InterPro"/>
</dbReference>
<evidence type="ECO:0000259" key="1">
    <source>
        <dbReference type="Pfam" id="PF14727"/>
    </source>
</evidence>
<dbReference type="PANTHER" id="PTHR20991">
    <property type="entry name" value="PARATHYROID HORMONE-RESPONSIVE B1 GENE"/>
    <property type="match status" value="1"/>
</dbReference>
<name>A0A1Y2C8I9_9FUNG</name>
<sequence length="534" mass="59386">MICVQTIDGYLLIVDGGSVLCIRKLDTFVFPGPLAYIAHTDSIVIFSSDLLLECYSVRDLITMGSVRALTTENPVSISKVDLNTLGTSWSLQLGDVVKGVLSGRFLDSTDIHAVDIVIIGHQTIIVVSGYGEIKQTIPMEFIPHNWFPFLNKTEKIHTLLVVSKSGLFTIYKNLLSIWTIDCNEAQKAVAVGTFGQNTGMIVHLTKCGSLKISAIALWPFAFSFSNGLRAVNQNFKERNKVIKIDSSVSTQQFNVDMVFSKSQAAINYFTADQQKAIVSAQGLPFIVDVSIHQLHSCADDPYLVSIETPPCFLLSQTMFLIGYSEPQFKFAIVLASVLVPSLELCLTIHSKQAFALESHKFDIPLDICGCYSISSRIDNLKHSVLLHQLYKENNENKFAKFQFHWKASKNLSPLLSATVYKVLHSQFESFGHSGKIPKMLAPGSASKYSFSEEHLATTQELLQVSKQKIAYKIKTYQAIQGTLLHIPIQRNFCLYCLLCIINEHQQLYMAYIDILSGLATTKSLNDLKGLTIVC</sequence>
<dbReference type="InterPro" id="IPR026511">
    <property type="entry name" value="PTHB1"/>
</dbReference>
<proteinExistence type="predicted"/>
<dbReference type="STRING" id="329046.A0A1Y2C8I9"/>
<feature type="domain" description="PTHB1 N-terminal" evidence="1">
    <location>
        <begin position="1"/>
        <end position="213"/>
    </location>
</feature>
<dbReference type="InterPro" id="IPR028073">
    <property type="entry name" value="PHTB1_N_dom"/>
</dbReference>
<reference evidence="2 3" key="1">
    <citation type="submission" date="2016-07" db="EMBL/GenBank/DDBJ databases">
        <title>Pervasive Adenine N6-methylation of Active Genes in Fungi.</title>
        <authorList>
            <consortium name="DOE Joint Genome Institute"/>
            <person name="Mondo S.J."/>
            <person name="Dannebaum R.O."/>
            <person name="Kuo R.C."/>
            <person name="Labutti K."/>
            <person name="Haridas S."/>
            <person name="Kuo A."/>
            <person name="Salamov A."/>
            <person name="Ahrendt S.R."/>
            <person name="Lipzen A."/>
            <person name="Sullivan W."/>
            <person name="Andreopoulos W.B."/>
            <person name="Clum A."/>
            <person name="Lindquist E."/>
            <person name="Daum C."/>
            <person name="Ramamoorthy G.K."/>
            <person name="Gryganskyi A."/>
            <person name="Culley D."/>
            <person name="Magnuson J.K."/>
            <person name="James T.Y."/>
            <person name="O'Malley M.A."/>
            <person name="Stajich J.E."/>
            <person name="Spatafora J.W."/>
            <person name="Visel A."/>
            <person name="Grigoriev I.V."/>
        </authorList>
    </citation>
    <scope>NUCLEOTIDE SEQUENCE [LARGE SCALE GENOMIC DNA]</scope>
    <source>
        <strain evidence="2 3">JEL800</strain>
    </source>
</reference>
<evidence type="ECO:0000313" key="2">
    <source>
        <dbReference type="EMBL" id="ORY43351.1"/>
    </source>
</evidence>
<evidence type="ECO:0000313" key="3">
    <source>
        <dbReference type="Proteomes" id="UP000193642"/>
    </source>
</evidence>
<dbReference type="EMBL" id="MCGO01000025">
    <property type="protein sequence ID" value="ORY43351.1"/>
    <property type="molecule type" value="Genomic_DNA"/>
</dbReference>
<comment type="caution">
    <text evidence="2">The sequence shown here is derived from an EMBL/GenBank/DDBJ whole genome shotgun (WGS) entry which is preliminary data.</text>
</comment>
<dbReference type="GO" id="GO:0016020">
    <property type="term" value="C:membrane"/>
    <property type="evidence" value="ECO:0007669"/>
    <property type="project" value="TreeGrafter"/>
</dbReference>
<dbReference type="Proteomes" id="UP000193642">
    <property type="component" value="Unassembled WGS sequence"/>
</dbReference>
<protein>
    <recommendedName>
        <fullName evidence="1">PTHB1 N-terminal domain-containing protein</fullName>
    </recommendedName>
</protein>
<accession>A0A1Y2C8I9</accession>
<dbReference type="AlphaFoldDB" id="A0A1Y2C8I9"/>
<keyword evidence="3" id="KW-1185">Reference proteome</keyword>
<dbReference type="PANTHER" id="PTHR20991:SF0">
    <property type="entry name" value="PROTEIN PTHB1"/>
    <property type="match status" value="1"/>
</dbReference>
<dbReference type="OrthoDB" id="10262646at2759"/>
<dbReference type="GO" id="GO:0060271">
    <property type="term" value="P:cilium assembly"/>
    <property type="evidence" value="ECO:0007669"/>
    <property type="project" value="TreeGrafter"/>
</dbReference>
<dbReference type="Pfam" id="PF14727">
    <property type="entry name" value="PHTB1_N"/>
    <property type="match status" value="1"/>
</dbReference>
<gene>
    <name evidence="2" type="ORF">BCR33DRAFT_717580</name>
</gene>
<organism evidence="2 3">
    <name type="scientific">Rhizoclosmatium globosum</name>
    <dbReference type="NCBI Taxonomy" id="329046"/>
    <lineage>
        <taxon>Eukaryota</taxon>
        <taxon>Fungi</taxon>
        <taxon>Fungi incertae sedis</taxon>
        <taxon>Chytridiomycota</taxon>
        <taxon>Chytridiomycota incertae sedis</taxon>
        <taxon>Chytridiomycetes</taxon>
        <taxon>Chytridiales</taxon>
        <taxon>Chytriomycetaceae</taxon>
        <taxon>Rhizoclosmatium</taxon>
    </lineage>
</organism>